<accession>A0ABR8T0H7</accession>
<keyword evidence="3" id="KW-1185">Reference proteome</keyword>
<comment type="caution">
    <text evidence="2">The sequence shown here is derived from an EMBL/GenBank/DDBJ whole genome shotgun (WGS) entry which is preliminary data.</text>
</comment>
<dbReference type="Gene3D" id="3.40.630.30">
    <property type="match status" value="1"/>
</dbReference>
<name>A0ABR8T0H7_9BACL</name>
<reference evidence="2 3" key="1">
    <citation type="submission" date="2020-08" db="EMBL/GenBank/DDBJ databases">
        <title>A Genomic Blueprint of the Chicken Gut Microbiome.</title>
        <authorList>
            <person name="Gilroy R."/>
            <person name="Ravi A."/>
            <person name="Getino M."/>
            <person name="Pursley I."/>
            <person name="Horton D.L."/>
            <person name="Alikhan N.-F."/>
            <person name="Baker D."/>
            <person name="Gharbi K."/>
            <person name="Hall N."/>
            <person name="Watson M."/>
            <person name="Adriaenssens E.M."/>
            <person name="Foster-Nyarko E."/>
            <person name="Jarju S."/>
            <person name="Secka A."/>
            <person name="Antonio M."/>
            <person name="Oren A."/>
            <person name="Chaudhuri R."/>
            <person name="La Ragione R.M."/>
            <person name="Hildebrand F."/>
            <person name="Pallen M.J."/>
        </authorList>
    </citation>
    <scope>NUCLEOTIDE SEQUENCE [LARGE SCALE GENOMIC DNA]</scope>
    <source>
        <strain evidence="2 3">Sa2BVA9</strain>
    </source>
</reference>
<protein>
    <submittedName>
        <fullName evidence="2">GNAT family N-acetyltransferase</fullName>
    </submittedName>
</protein>
<dbReference type="PANTHER" id="PTHR43792:SF9">
    <property type="entry name" value="RIBOSOMAL-PROTEIN-ALANINE ACETYLTRANSFERASE"/>
    <property type="match status" value="1"/>
</dbReference>
<feature type="domain" description="N-acetyltransferase" evidence="1">
    <location>
        <begin position="1"/>
        <end position="156"/>
    </location>
</feature>
<dbReference type="PANTHER" id="PTHR43792">
    <property type="entry name" value="GNAT FAMILY, PUTATIVE (AFU_ORTHOLOGUE AFUA_3G00765)-RELATED-RELATED"/>
    <property type="match status" value="1"/>
</dbReference>
<dbReference type="EMBL" id="JACSQL010000006">
    <property type="protein sequence ID" value="MBD7969246.1"/>
    <property type="molecule type" value="Genomic_DNA"/>
</dbReference>
<evidence type="ECO:0000313" key="3">
    <source>
        <dbReference type="Proteomes" id="UP000608071"/>
    </source>
</evidence>
<gene>
    <name evidence="2" type="ORF">H9647_14315</name>
</gene>
<dbReference type="InterPro" id="IPR016181">
    <property type="entry name" value="Acyl_CoA_acyltransferase"/>
</dbReference>
<dbReference type="InterPro" id="IPR000182">
    <property type="entry name" value="GNAT_dom"/>
</dbReference>
<dbReference type="Proteomes" id="UP000608071">
    <property type="component" value="Unassembled WGS sequence"/>
</dbReference>
<proteinExistence type="predicted"/>
<dbReference type="RefSeq" id="WP_191801066.1">
    <property type="nucleotide sequence ID" value="NZ_JACSQL010000006.1"/>
</dbReference>
<evidence type="ECO:0000313" key="2">
    <source>
        <dbReference type="EMBL" id="MBD7969246.1"/>
    </source>
</evidence>
<dbReference type="PROSITE" id="PS51186">
    <property type="entry name" value="GNAT"/>
    <property type="match status" value="1"/>
</dbReference>
<evidence type="ECO:0000259" key="1">
    <source>
        <dbReference type="PROSITE" id="PS51186"/>
    </source>
</evidence>
<organism evidence="2 3">
    <name type="scientific">Paenibacillus gallinarum</name>
    <dbReference type="NCBI Taxonomy" id="2762232"/>
    <lineage>
        <taxon>Bacteria</taxon>
        <taxon>Bacillati</taxon>
        <taxon>Bacillota</taxon>
        <taxon>Bacilli</taxon>
        <taxon>Bacillales</taxon>
        <taxon>Paenibacillaceae</taxon>
        <taxon>Paenibacillus</taxon>
    </lineage>
</organism>
<dbReference type="InterPro" id="IPR051531">
    <property type="entry name" value="N-acetyltransferase"/>
</dbReference>
<sequence length="156" mass="18399">MRELTLKDAEAIYRHFSIPEVIRFMDIDVCKDLREAEEIIAFHIDDSGCRYGLYSKEDNDLIGTCGFHCWITENEETRAEIGFDLSPRYWGRGFMQEALSEMLDIGFELMKLDYIEATTEIQNVQSQKLLKKMNFTQEGLKNDLMYFTLRNRKNND</sequence>
<dbReference type="SUPFAM" id="SSF55729">
    <property type="entry name" value="Acyl-CoA N-acyltransferases (Nat)"/>
    <property type="match status" value="1"/>
</dbReference>
<dbReference type="Pfam" id="PF13302">
    <property type="entry name" value="Acetyltransf_3"/>
    <property type="match status" value="1"/>
</dbReference>